<feature type="binding site" evidence="8">
    <location>
        <begin position="20"/>
        <end position="22"/>
    </location>
    <ligand>
        <name>GTP</name>
        <dbReference type="ChEBI" id="CHEBI:37565"/>
    </ligand>
</feature>
<keyword evidence="11" id="KW-1185">Reference proteome</keyword>
<dbReference type="PANTHER" id="PTHR19136">
    <property type="entry name" value="MOLYBDENUM COFACTOR GUANYLYLTRANSFERASE"/>
    <property type="match status" value="1"/>
</dbReference>
<dbReference type="OrthoDB" id="9788394at2"/>
<dbReference type="KEGG" id="pgz:C2E15_21060"/>
<protein>
    <recommendedName>
        <fullName evidence="8">Molybdenum cofactor guanylyltransferase</fullName>
        <shortName evidence="8">MoCo guanylyltransferase</shortName>
        <ecNumber evidence="8">2.7.7.77</ecNumber>
    </recommendedName>
    <alternativeName>
        <fullName evidence="8">GTP:molybdopterin guanylyltransferase</fullName>
    </alternativeName>
    <alternativeName>
        <fullName evidence="8">Mo-MPT guanylyltransferase</fullName>
    </alternativeName>
    <alternativeName>
        <fullName evidence="8">Molybdopterin guanylyltransferase</fullName>
    </alternativeName>
    <alternativeName>
        <fullName evidence="8">Molybdopterin-guanine dinucleotide synthase</fullName>
        <shortName evidence="8">MGD synthase</shortName>
    </alternativeName>
</protein>
<dbReference type="NCBIfam" id="TIGR02665">
    <property type="entry name" value="molyb_mobA"/>
    <property type="match status" value="1"/>
</dbReference>
<evidence type="ECO:0000256" key="1">
    <source>
        <dbReference type="ARBA" id="ARBA00022490"/>
    </source>
</evidence>
<dbReference type="PANTHER" id="PTHR19136:SF81">
    <property type="entry name" value="MOLYBDENUM COFACTOR GUANYLYLTRANSFERASE"/>
    <property type="match status" value="1"/>
</dbReference>
<name>A0A1X1EDY1_9GAMM</name>
<dbReference type="CDD" id="cd02503">
    <property type="entry name" value="MobA"/>
    <property type="match status" value="1"/>
</dbReference>
<keyword evidence="4 8" id="KW-0547">Nucleotide-binding</keyword>
<comment type="subunit">
    <text evidence="8">Monomer.</text>
</comment>
<dbReference type="Proteomes" id="UP000238365">
    <property type="component" value="Chromosome"/>
</dbReference>
<accession>A0A1X1EDY1</accession>
<dbReference type="GO" id="GO:0046872">
    <property type="term" value="F:metal ion binding"/>
    <property type="evidence" value="ECO:0007669"/>
    <property type="project" value="UniProtKB-KW"/>
</dbReference>
<dbReference type="InterPro" id="IPR013482">
    <property type="entry name" value="Molybde_CF_guanTrfase"/>
</dbReference>
<keyword evidence="2 8" id="KW-0808">Transferase</keyword>
<feature type="binding site" evidence="8">
    <location>
        <position position="109"/>
    </location>
    <ligand>
        <name>Mg(2+)</name>
        <dbReference type="ChEBI" id="CHEBI:18420"/>
    </ligand>
</feature>
<dbReference type="Pfam" id="PF12804">
    <property type="entry name" value="NTP_transf_3"/>
    <property type="match status" value="1"/>
</dbReference>
<dbReference type="EMBL" id="CP026377">
    <property type="protein sequence ID" value="AUX95300.1"/>
    <property type="molecule type" value="Genomic_DNA"/>
</dbReference>
<evidence type="ECO:0000256" key="3">
    <source>
        <dbReference type="ARBA" id="ARBA00022723"/>
    </source>
</evidence>
<keyword evidence="6 8" id="KW-0342">GTP-binding</keyword>
<dbReference type="InterPro" id="IPR029044">
    <property type="entry name" value="Nucleotide-diphossugar_trans"/>
</dbReference>
<keyword evidence="1 8" id="KW-0963">Cytoplasm</keyword>
<dbReference type="GO" id="GO:0005737">
    <property type="term" value="C:cytoplasm"/>
    <property type="evidence" value="ECO:0007669"/>
    <property type="project" value="UniProtKB-SubCell"/>
</dbReference>
<proteinExistence type="inferred from homology"/>
<comment type="subcellular location">
    <subcellularLocation>
        <location evidence="8">Cytoplasm</location>
    </subcellularLocation>
</comment>
<evidence type="ECO:0000256" key="5">
    <source>
        <dbReference type="ARBA" id="ARBA00022842"/>
    </source>
</evidence>
<comment type="function">
    <text evidence="8">Transfers a GMP moiety from GTP to Mo-molybdopterin (Mo-MPT) cofactor (Moco or molybdenum cofactor) to form Mo-molybdopterin guanine dinucleotide (Mo-MGD) cofactor.</text>
</comment>
<keyword evidence="5 8" id="KW-0460">Magnesium</keyword>
<gene>
    <name evidence="8 10" type="primary">mobA</name>
    <name evidence="10" type="ORF">C2E15_21060</name>
</gene>
<comment type="similarity">
    <text evidence="8">Belongs to the MobA family.</text>
</comment>
<dbReference type="RefSeq" id="WP_104959008.1">
    <property type="nucleotide sequence ID" value="NZ_CP026377.1"/>
</dbReference>
<keyword evidence="7 8" id="KW-0501">Molybdenum cofactor biosynthesis</keyword>
<reference evidence="10 11" key="1">
    <citation type="submission" date="2018-01" db="EMBL/GenBank/DDBJ databases">
        <title>Complete and assembled Genome of Pantoea gaviniae DSM22758T.</title>
        <authorList>
            <person name="Stevens M.J.A."/>
            <person name="Zurfluh K."/>
            <person name="Stephan R."/>
        </authorList>
    </citation>
    <scope>NUCLEOTIDE SEQUENCE [LARGE SCALE GENOMIC DNA]</scope>
    <source>
        <strain evidence="10 11">DSM 22758</strain>
    </source>
</reference>
<comment type="domain">
    <text evidence="8">The N-terminal domain determines nucleotide recognition and specific binding, while the C-terminal domain determines the specific binding to the target protein.</text>
</comment>
<feature type="binding site" evidence="8">
    <location>
        <position position="33"/>
    </location>
    <ligand>
        <name>GTP</name>
        <dbReference type="ChEBI" id="CHEBI:37565"/>
    </ligand>
</feature>
<dbReference type="GO" id="GO:1902758">
    <property type="term" value="P:bis(molybdopterin guanine dinucleotide)molybdenum biosynthetic process"/>
    <property type="evidence" value="ECO:0007669"/>
    <property type="project" value="TreeGrafter"/>
</dbReference>
<evidence type="ECO:0000256" key="7">
    <source>
        <dbReference type="ARBA" id="ARBA00023150"/>
    </source>
</evidence>
<dbReference type="InterPro" id="IPR025877">
    <property type="entry name" value="MobA-like_NTP_Trfase"/>
</dbReference>
<dbReference type="SUPFAM" id="SSF53448">
    <property type="entry name" value="Nucleotide-diphospho-sugar transferases"/>
    <property type="match status" value="1"/>
</dbReference>
<feature type="binding site" evidence="8">
    <location>
        <position position="109"/>
    </location>
    <ligand>
        <name>GTP</name>
        <dbReference type="ChEBI" id="CHEBI:37565"/>
    </ligand>
</feature>
<dbReference type="HAMAP" id="MF_00316">
    <property type="entry name" value="MobA"/>
    <property type="match status" value="1"/>
</dbReference>
<dbReference type="AlphaFoldDB" id="A0A1X1EDY1"/>
<evidence type="ECO:0000256" key="4">
    <source>
        <dbReference type="ARBA" id="ARBA00022741"/>
    </source>
</evidence>
<evidence type="ECO:0000256" key="6">
    <source>
        <dbReference type="ARBA" id="ARBA00023134"/>
    </source>
</evidence>
<comment type="cofactor">
    <cofactor evidence="8">
        <name>Mg(2+)</name>
        <dbReference type="ChEBI" id="CHEBI:18420"/>
    </cofactor>
</comment>
<organism evidence="10 11">
    <name type="scientific">Mixta gaviniae</name>
    <dbReference type="NCBI Taxonomy" id="665914"/>
    <lineage>
        <taxon>Bacteria</taxon>
        <taxon>Pseudomonadati</taxon>
        <taxon>Pseudomonadota</taxon>
        <taxon>Gammaproteobacteria</taxon>
        <taxon>Enterobacterales</taxon>
        <taxon>Erwiniaceae</taxon>
        <taxon>Mixta</taxon>
    </lineage>
</organism>
<feature type="domain" description="MobA-like NTP transferase" evidence="9">
    <location>
        <begin position="17"/>
        <end position="168"/>
    </location>
</feature>
<evidence type="ECO:0000313" key="10">
    <source>
        <dbReference type="EMBL" id="AUX95300.1"/>
    </source>
</evidence>
<keyword evidence="3 8" id="KW-0479">Metal-binding</keyword>
<dbReference type="EC" id="2.7.7.77" evidence="8"/>
<evidence type="ECO:0000313" key="11">
    <source>
        <dbReference type="Proteomes" id="UP000238365"/>
    </source>
</evidence>
<dbReference type="Gene3D" id="3.90.550.10">
    <property type="entry name" value="Spore Coat Polysaccharide Biosynthesis Protein SpsA, Chain A"/>
    <property type="match status" value="1"/>
</dbReference>
<evidence type="ECO:0000259" key="9">
    <source>
        <dbReference type="Pfam" id="PF12804"/>
    </source>
</evidence>
<keyword evidence="10" id="KW-0548">Nucleotidyltransferase</keyword>
<evidence type="ECO:0000256" key="8">
    <source>
        <dbReference type="HAMAP-Rule" id="MF_00316"/>
    </source>
</evidence>
<evidence type="ECO:0000256" key="2">
    <source>
        <dbReference type="ARBA" id="ARBA00022679"/>
    </source>
</evidence>
<feature type="binding site" evidence="8">
    <location>
        <position position="79"/>
    </location>
    <ligand>
        <name>GTP</name>
        <dbReference type="ChEBI" id="CHEBI:37565"/>
    </ligand>
</feature>
<dbReference type="GO" id="GO:0061603">
    <property type="term" value="F:molybdenum cofactor guanylyltransferase activity"/>
    <property type="evidence" value="ECO:0007669"/>
    <property type="project" value="UniProtKB-EC"/>
</dbReference>
<comment type="catalytic activity">
    <reaction evidence="8">
        <text>Mo-molybdopterin + GTP + H(+) = Mo-molybdopterin guanine dinucleotide + diphosphate</text>
        <dbReference type="Rhea" id="RHEA:34243"/>
        <dbReference type="ChEBI" id="CHEBI:15378"/>
        <dbReference type="ChEBI" id="CHEBI:33019"/>
        <dbReference type="ChEBI" id="CHEBI:37565"/>
        <dbReference type="ChEBI" id="CHEBI:71302"/>
        <dbReference type="ChEBI" id="CHEBI:71310"/>
        <dbReference type="EC" id="2.7.7.77"/>
    </reaction>
</comment>
<comment type="caution">
    <text evidence="8">Lacks conserved residue(s) required for the propagation of feature annotation.</text>
</comment>
<sequence length="202" mass="22965">MKREVLKVNDRREKISGVILAGGRSSRMGGEDKAQLMLHGQPLWQHVWQRLAPQVDDVSISANRHLDRYQQAQLRVITDTLPDFPGPLAGMLSALQQIESPWIAFSACDTPFIPADYVSRLWQNKKQAPAVWVRSCQRDHPALALVSRSILPALVRYLESGERRVMHFLQSAGGEAVAFNDDERAFVNINTPDELRHYEEKR</sequence>
<dbReference type="GO" id="GO:0005525">
    <property type="term" value="F:GTP binding"/>
    <property type="evidence" value="ECO:0007669"/>
    <property type="project" value="UniProtKB-UniRule"/>
</dbReference>